<feature type="transmembrane region" description="Helical" evidence="1">
    <location>
        <begin position="338"/>
        <end position="360"/>
    </location>
</feature>
<feature type="transmembrane region" description="Helical" evidence="1">
    <location>
        <begin position="160"/>
        <end position="178"/>
    </location>
</feature>
<accession>A0ABU0YI43</accession>
<keyword evidence="1" id="KW-0472">Membrane</keyword>
<protein>
    <submittedName>
        <fullName evidence="2">Benzoate/H(+) symporter BenE family transporter</fullName>
    </submittedName>
</protein>
<feature type="transmembrane region" description="Helical" evidence="1">
    <location>
        <begin position="226"/>
        <end position="245"/>
    </location>
</feature>
<proteinExistence type="predicted"/>
<keyword evidence="1" id="KW-0812">Transmembrane</keyword>
<feature type="transmembrane region" description="Helical" evidence="1">
    <location>
        <begin position="308"/>
        <end position="331"/>
    </location>
</feature>
<dbReference type="NCBIfam" id="TIGR00843">
    <property type="entry name" value="benE"/>
    <property type="match status" value="1"/>
</dbReference>
<dbReference type="InterPro" id="IPR004711">
    <property type="entry name" value="Benzoate_Transporter"/>
</dbReference>
<feature type="transmembrane region" description="Helical" evidence="1">
    <location>
        <begin position="380"/>
        <end position="401"/>
    </location>
</feature>
<evidence type="ECO:0000313" key="3">
    <source>
        <dbReference type="Proteomes" id="UP001230156"/>
    </source>
</evidence>
<evidence type="ECO:0000256" key="1">
    <source>
        <dbReference type="SAM" id="Phobius"/>
    </source>
</evidence>
<gene>
    <name evidence="2" type="ORF">Q8A70_01560</name>
</gene>
<dbReference type="RefSeq" id="WP_379953706.1">
    <property type="nucleotide sequence ID" value="NZ_JAUYVI010000001.1"/>
</dbReference>
<dbReference type="PANTHER" id="PTHR30199">
    <property type="entry name" value="MFS FAMILY TRANSPORTER, PREDICTED SUBSTRATE BENZOATE"/>
    <property type="match status" value="1"/>
</dbReference>
<sequence length="408" mass="40845">MSAEGQAVGRDVGAKAVGPWPPVLAGLLAAVVGYGSSFAIVLQGLIGVGATPAQAESGLLALGTMMGLAAVVFGLRYRMPVAIAWSTPGAALLAATGVIEGGFAAAVGAFIVAGALVVLAGLWKPLGRAVLAIPAPLANAMLAGVLLSFCIAPVKAVAEVPMMALPVVIGWVVVTRFARLYAAPAAVVIAALMYALAAYGMLPGSATATFQGGWQWPILEWVTPAFSWSAMVSIALPLFLVTMASQNIPGFAVLRANGYEPPSAPLLVGTGISTLIAAPFGGHAVNLAAITAAICAGPDAHPDPKRRYIAAVTSGAAYVAMGILAPFAAGFITASPPILIEAVAGLALLGAFGSSSLAFLNAPRERNAALVTFVTTASGFSVFGIGAAFWGLVAGGIVLALHRLGRQA</sequence>
<feature type="transmembrane region" description="Helical" evidence="1">
    <location>
        <begin position="89"/>
        <end position="122"/>
    </location>
</feature>
<dbReference type="PANTHER" id="PTHR30199:SF0">
    <property type="entry name" value="INNER MEMBRANE PROTEIN YDCO"/>
    <property type="match status" value="1"/>
</dbReference>
<dbReference type="Proteomes" id="UP001230156">
    <property type="component" value="Unassembled WGS sequence"/>
</dbReference>
<feature type="transmembrane region" description="Helical" evidence="1">
    <location>
        <begin position="266"/>
        <end position="288"/>
    </location>
</feature>
<feature type="transmembrane region" description="Helical" evidence="1">
    <location>
        <begin position="185"/>
        <end position="206"/>
    </location>
</feature>
<keyword evidence="1" id="KW-1133">Transmembrane helix</keyword>
<organism evidence="2 3">
    <name type="scientific">Dongia sedimenti</name>
    <dbReference type="NCBI Taxonomy" id="3064282"/>
    <lineage>
        <taxon>Bacteria</taxon>
        <taxon>Pseudomonadati</taxon>
        <taxon>Pseudomonadota</taxon>
        <taxon>Alphaproteobacteria</taxon>
        <taxon>Rhodospirillales</taxon>
        <taxon>Dongiaceae</taxon>
        <taxon>Dongia</taxon>
    </lineage>
</organism>
<keyword evidence="3" id="KW-1185">Reference proteome</keyword>
<evidence type="ECO:0000313" key="2">
    <source>
        <dbReference type="EMBL" id="MDQ7246328.1"/>
    </source>
</evidence>
<dbReference type="EMBL" id="JAUYVI010000001">
    <property type="protein sequence ID" value="MDQ7246328.1"/>
    <property type="molecule type" value="Genomic_DNA"/>
</dbReference>
<dbReference type="Pfam" id="PF03594">
    <property type="entry name" value="BenE"/>
    <property type="match status" value="1"/>
</dbReference>
<feature type="transmembrane region" description="Helical" evidence="1">
    <location>
        <begin position="58"/>
        <end position="77"/>
    </location>
</feature>
<reference evidence="3" key="1">
    <citation type="submission" date="2023-08" db="EMBL/GenBank/DDBJ databases">
        <title>Rhodospirillaceae gen. nov., a novel taxon isolated from the Yangtze River Yuezi River estuary sludge.</title>
        <authorList>
            <person name="Ruan L."/>
        </authorList>
    </citation>
    <scope>NUCLEOTIDE SEQUENCE [LARGE SCALE GENOMIC DNA]</scope>
    <source>
        <strain evidence="3">R-7</strain>
    </source>
</reference>
<name>A0ABU0YI43_9PROT</name>
<feature type="transmembrane region" description="Helical" evidence="1">
    <location>
        <begin position="23"/>
        <end position="46"/>
    </location>
</feature>
<comment type="caution">
    <text evidence="2">The sequence shown here is derived from an EMBL/GenBank/DDBJ whole genome shotgun (WGS) entry which is preliminary data.</text>
</comment>
<feature type="transmembrane region" description="Helical" evidence="1">
    <location>
        <begin position="129"/>
        <end position="154"/>
    </location>
</feature>